<dbReference type="EMBL" id="BMHV01000023">
    <property type="protein sequence ID" value="GGF72031.1"/>
    <property type="molecule type" value="Genomic_DNA"/>
</dbReference>
<reference evidence="4" key="2">
    <citation type="submission" date="2020-09" db="EMBL/GenBank/DDBJ databases">
        <authorList>
            <person name="Sun Q."/>
            <person name="Zhou Y."/>
        </authorList>
    </citation>
    <scope>NUCLEOTIDE SEQUENCE</scope>
    <source>
        <strain evidence="4">CGMCC 1.15254</strain>
    </source>
</reference>
<organism evidence="4 5">
    <name type="scientific">Terasakiella brassicae</name>
    <dbReference type="NCBI Taxonomy" id="1634917"/>
    <lineage>
        <taxon>Bacteria</taxon>
        <taxon>Pseudomonadati</taxon>
        <taxon>Pseudomonadota</taxon>
        <taxon>Alphaproteobacteria</taxon>
        <taxon>Rhodospirillales</taxon>
        <taxon>Terasakiellaceae</taxon>
        <taxon>Terasakiella</taxon>
    </lineage>
</organism>
<dbReference type="Gene3D" id="2.30.30.140">
    <property type="match status" value="1"/>
</dbReference>
<dbReference type="Pfam" id="PF01455">
    <property type="entry name" value="HupF_HypC"/>
    <property type="match status" value="1"/>
</dbReference>
<dbReference type="GO" id="GO:0005506">
    <property type="term" value="F:iron ion binding"/>
    <property type="evidence" value="ECO:0007669"/>
    <property type="project" value="TreeGrafter"/>
</dbReference>
<dbReference type="PRINTS" id="PR00445">
    <property type="entry name" value="HUPFHYPC"/>
</dbReference>
<dbReference type="NCBIfam" id="TIGR00074">
    <property type="entry name" value="hypC_hupF"/>
    <property type="match status" value="1"/>
</dbReference>
<proteinExistence type="inferred from homology"/>
<comment type="function">
    <text evidence="2">Involved in the maturation of [NiFe] hydrogenases. Involved in the biosynthesis of the Fe(CN)(2)CO cofactor.</text>
</comment>
<accession>A0A917C4Q0</accession>
<dbReference type="Proteomes" id="UP000632498">
    <property type="component" value="Unassembled WGS sequence"/>
</dbReference>
<protein>
    <recommendedName>
        <fullName evidence="3">Hydrogenase maturation factor HypC</fullName>
    </recommendedName>
</protein>
<comment type="similarity">
    <text evidence="1">Belongs to the HupF/HypC family.</text>
</comment>
<keyword evidence="5" id="KW-1185">Reference proteome</keyword>
<evidence type="ECO:0000256" key="3">
    <source>
        <dbReference type="ARBA" id="ARBA00071976"/>
    </source>
</evidence>
<evidence type="ECO:0000313" key="4">
    <source>
        <dbReference type="EMBL" id="GGF72031.1"/>
    </source>
</evidence>
<gene>
    <name evidence="4" type="primary">hypC</name>
    <name evidence="4" type="ORF">GCM10011332_27480</name>
</gene>
<reference evidence="4" key="1">
    <citation type="journal article" date="2014" name="Int. J. Syst. Evol. Microbiol.">
        <title>Complete genome sequence of Corynebacterium casei LMG S-19264T (=DSM 44701T), isolated from a smear-ripened cheese.</title>
        <authorList>
            <consortium name="US DOE Joint Genome Institute (JGI-PGF)"/>
            <person name="Walter F."/>
            <person name="Albersmeier A."/>
            <person name="Kalinowski J."/>
            <person name="Ruckert C."/>
        </authorList>
    </citation>
    <scope>NUCLEOTIDE SEQUENCE</scope>
    <source>
        <strain evidence="4">CGMCC 1.15254</strain>
    </source>
</reference>
<dbReference type="AlphaFoldDB" id="A0A917C4Q0"/>
<evidence type="ECO:0000313" key="5">
    <source>
        <dbReference type="Proteomes" id="UP000632498"/>
    </source>
</evidence>
<dbReference type="GO" id="GO:0051604">
    <property type="term" value="P:protein maturation"/>
    <property type="evidence" value="ECO:0007669"/>
    <property type="project" value="TreeGrafter"/>
</dbReference>
<dbReference type="SUPFAM" id="SSF159127">
    <property type="entry name" value="HupF/HypC-like"/>
    <property type="match status" value="1"/>
</dbReference>
<evidence type="ECO:0000256" key="2">
    <source>
        <dbReference type="ARBA" id="ARBA00053969"/>
    </source>
</evidence>
<dbReference type="GO" id="GO:1902670">
    <property type="term" value="F:carbon dioxide binding"/>
    <property type="evidence" value="ECO:0007669"/>
    <property type="project" value="TreeGrafter"/>
</dbReference>
<dbReference type="FunFam" id="2.30.30.140:FF:000022">
    <property type="entry name" value="Hydrogenase assembly chaperone HybG"/>
    <property type="match status" value="1"/>
</dbReference>
<comment type="caution">
    <text evidence="4">The sequence shown here is derived from an EMBL/GenBank/DDBJ whole genome shotgun (WGS) entry which is preliminary data.</text>
</comment>
<dbReference type="InterPro" id="IPR001109">
    <property type="entry name" value="Hydrogenase_HupF/HypC"/>
</dbReference>
<name>A0A917C4Q0_9PROT</name>
<dbReference type="PANTHER" id="PTHR35177:SF2">
    <property type="entry name" value="HYDROGENASE MATURATION FACTOR HYBG"/>
    <property type="match status" value="1"/>
</dbReference>
<dbReference type="RefSeq" id="WP_188666279.1">
    <property type="nucleotide sequence ID" value="NZ_BMHV01000023.1"/>
</dbReference>
<dbReference type="PANTHER" id="PTHR35177">
    <property type="entry name" value="HYDROGENASE MATURATION FACTOR HYBG"/>
    <property type="match status" value="1"/>
</dbReference>
<evidence type="ECO:0000256" key="1">
    <source>
        <dbReference type="ARBA" id="ARBA00006018"/>
    </source>
</evidence>
<sequence length="77" mass="8295">MCLAMPSKVVDVLNDDMAIIELGGVKKTISLGLVEDVTPGDYVIVHVGYALSKIDEDEALKTIALFEEMTKNESVAP</sequence>